<feature type="chain" id="PRO_5015556044" evidence="1">
    <location>
        <begin position="21"/>
        <end position="83"/>
    </location>
</feature>
<dbReference type="RefSeq" id="WP_107649512.1">
    <property type="nucleotide sequence ID" value="NZ_PZJX01000026.1"/>
</dbReference>
<accession>A0A2T4IWM5</accession>
<proteinExistence type="predicted"/>
<reference evidence="2 3" key="1">
    <citation type="submission" date="2018-03" db="EMBL/GenBank/DDBJ databases">
        <title>Genome sequence of the symbiotic type strain Mesorhizobium helmanticense CSLC115NT isolated from Lotus corniculatus nodules.</title>
        <authorList>
            <person name="Sannazzaro A.I."/>
            <person name="Torres Tejerizo G.A."/>
            <person name="Dip D."/>
            <person name="Caballero M."/>
            <person name="Pistorio M."/>
            <person name="Estrella M.J."/>
        </authorList>
    </citation>
    <scope>NUCLEOTIDE SEQUENCE [LARGE SCALE GENOMIC DNA]</scope>
    <source>
        <strain evidence="2 3">CSLC115N</strain>
    </source>
</reference>
<dbReference type="Proteomes" id="UP000240259">
    <property type="component" value="Unassembled WGS sequence"/>
</dbReference>
<gene>
    <name evidence="2" type="ORF">C9427_12705</name>
</gene>
<keyword evidence="3" id="KW-1185">Reference proteome</keyword>
<protein>
    <submittedName>
        <fullName evidence="2">DUF680 domain-containing protein</fullName>
    </submittedName>
</protein>
<dbReference type="AlphaFoldDB" id="A0A2T4IWM5"/>
<evidence type="ECO:0000313" key="3">
    <source>
        <dbReference type="Proteomes" id="UP000240259"/>
    </source>
</evidence>
<dbReference type="OrthoDB" id="8116048at2"/>
<sequence length="83" mass="8340">MKKPILTLAALLVFSGAAFAGSSQPAKQAPAAACIHTNANVKLDCVATGSVEKTGAATKTGSVDGKGQKLGIDVNPWIVPSTF</sequence>
<name>A0A2T4IWM5_9HYPH</name>
<dbReference type="EMBL" id="PZJX01000026">
    <property type="protein sequence ID" value="PTE09978.1"/>
    <property type="molecule type" value="Genomic_DNA"/>
</dbReference>
<evidence type="ECO:0000313" key="2">
    <source>
        <dbReference type="EMBL" id="PTE09978.1"/>
    </source>
</evidence>
<feature type="signal peptide" evidence="1">
    <location>
        <begin position="1"/>
        <end position="20"/>
    </location>
</feature>
<comment type="caution">
    <text evidence="2">The sequence shown here is derived from an EMBL/GenBank/DDBJ whole genome shotgun (WGS) entry which is preliminary data.</text>
</comment>
<evidence type="ECO:0000256" key="1">
    <source>
        <dbReference type="SAM" id="SignalP"/>
    </source>
</evidence>
<organism evidence="2 3">
    <name type="scientific">Mesorhizobium helmanticense</name>
    <dbReference type="NCBI Taxonomy" id="1776423"/>
    <lineage>
        <taxon>Bacteria</taxon>
        <taxon>Pseudomonadati</taxon>
        <taxon>Pseudomonadota</taxon>
        <taxon>Alphaproteobacteria</taxon>
        <taxon>Hyphomicrobiales</taxon>
        <taxon>Phyllobacteriaceae</taxon>
        <taxon>Mesorhizobium</taxon>
    </lineage>
</organism>
<keyword evidence="1" id="KW-0732">Signal</keyword>